<dbReference type="EMBL" id="BARS01013626">
    <property type="protein sequence ID" value="GAF98392.1"/>
    <property type="molecule type" value="Genomic_DNA"/>
</dbReference>
<dbReference type="PANTHER" id="PTHR46638:SF1">
    <property type="entry name" value="CORRINOID ADENOSYLTRANSFERASE"/>
    <property type="match status" value="1"/>
</dbReference>
<dbReference type="InterPro" id="IPR003724">
    <property type="entry name" value="CblAdoTrfase_CobA"/>
</dbReference>
<dbReference type="Pfam" id="PF02572">
    <property type="entry name" value="CobA_CobO_BtuR"/>
    <property type="match status" value="1"/>
</dbReference>
<dbReference type="PANTHER" id="PTHR46638">
    <property type="entry name" value="CORRINOID ADENOSYLTRANSFERASE"/>
    <property type="match status" value="1"/>
</dbReference>
<dbReference type="Gene3D" id="3.40.50.300">
    <property type="entry name" value="P-loop containing nucleotide triphosphate hydrolases"/>
    <property type="match status" value="1"/>
</dbReference>
<feature type="non-terminal residue" evidence="1">
    <location>
        <position position="1"/>
    </location>
</feature>
<accession>X0UDB9</accession>
<dbReference type="GO" id="GO:0009236">
    <property type="term" value="P:cobalamin biosynthetic process"/>
    <property type="evidence" value="ECO:0007669"/>
    <property type="project" value="InterPro"/>
</dbReference>
<dbReference type="InterPro" id="IPR027417">
    <property type="entry name" value="P-loop_NTPase"/>
</dbReference>
<organism evidence="1">
    <name type="scientific">marine sediment metagenome</name>
    <dbReference type="NCBI Taxonomy" id="412755"/>
    <lineage>
        <taxon>unclassified sequences</taxon>
        <taxon>metagenomes</taxon>
        <taxon>ecological metagenomes</taxon>
    </lineage>
</organism>
<proteinExistence type="predicted"/>
<name>X0UDB9_9ZZZZ</name>
<gene>
    <name evidence="1" type="ORF">S01H1_23539</name>
</gene>
<evidence type="ECO:0000313" key="1">
    <source>
        <dbReference type="EMBL" id="GAF98392.1"/>
    </source>
</evidence>
<comment type="caution">
    <text evidence="1">The sequence shown here is derived from an EMBL/GenBank/DDBJ whole genome shotgun (WGS) entry which is preliminary data.</text>
</comment>
<sequence>EEKEEARKALEAAREAMLSLEYDIVVLDEVNVAAAWNLIDIDEVIKLIGDKPEKVELILTGRYAHPRLIELADLVTEMVKVKHPYDKGILSRQGIDY</sequence>
<dbReference type="GO" id="GO:0008817">
    <property type="term" value="F:corrinoid adenosyltransferase activity"/>
    <property type="evidence" value="ECO:0007669"/>
    <property type="project" value="InterPro"/>
</dbReference>
<dbReference type="AlphaFoldDB" id="X0UDB9"/>
<evidence type="ECO:0008006" key="2">
    <source>
        <dbReference type="Google" id="ProtNLM"/>
    </source>
</evidence>
<dbReference type="GO" id="GO:0005524">
    <property type="term" value="F:ATP binding"/>
    <property type="evidence" value="ECO:0007669"/>
    <property type="project" value="InterPro"/>
</dbReference>
<protein>
    <recommendedName>
        <fullName evidence="2">Cob(I)yrinic acid a,c-diamide adenosyltransferase</fullName>
    </recommendedName>
</protein>
<dbReference type="SUPFAM" id="SSF52540">
    <property type="entry name" value="P-loop containing nucleoside triphosphate hydrolases"/>
    <property type="match status" value="1"/>
</dbReference>
<reference evidence="1" key="1">
    <citation type="journal article" date="2014" name="Front. Microbiol.">
        <title>High frequency of phylogenetically diverse reductive dehalogenase-homologous genes in deep subseafloor sedimentary metagenomes.</title>
        <authorList>
            <person name="Kawai M."/>
            <person name="Futagami T."/>
            <person name="Toyoda A."/>
            <person name="Takaki Y."/>
            <person name="Nishi S."/>
            <person name="Hori S."/>
            <person name="Arai W."/>
            <person name="Tsubouchi T."/>
            <person name="Morono Y."/>
            <person name="Uchiyama I."/>
            <person name="Ito T."/>
            <person name="Fujiyama A."/>
            <person name="Inagaki F."/>
            <person name="Takami H."/>
        </authorList>
    </citation>
    <scope>NUCLEOTIDE SEQUENCE</scope>
    <source>
        <strain evidence="1">Expedition CK06-06</strain>
    </source>
</reference>